<comment type="caution">
    <text evidence="2">The sequence shown here is derived from an EMBL/GenBank/DDBJ whole genome shotgun (WGS) entry which is preliminary data.</text>
</comment>
<dbReference type="Proteomes" id="UP001341840">
    <property type="component" value="Unassembled WGS sequence"/>
</dbReference>
<accession>A0ABU6QRV5</accession>
<gene>
    <name evidence="2" type="ORF">PIB30_074178</name>
</gene>
<name>A0ABU6QRV5_9FABA</name>
<organism evidence="2 3">
    <name type="scientific">Stylosanthes scabra</name>
    <dbReference type="NCBI Taxonomy" id="79078"/>
    <lineage>
        <taxon>Eukaryota</taxon>
        <taxon>Viridiplantae</taxon>
        <taxon>Streptophyta</taxon>
        <taxon>Embryophyta</taxon>
        <taxon>Tracheophyta</taxon>
        <taxon>Spermatophyta</taxon>
        <taxon>Magnoliopsida</taxon>
        <taxon>eudicotyledons</taxon>
        <taxon>Gunneridae</taxon>
        <taxon>Pentapetalae</taxon>
        <taxon>rosids</taxon>
        <taxon>fabids</taxon>
        <taxon>Fabales</taxon>
        <taxon>Fabaceae</taxon>
        <taxon>Papilionoideae</taxon>
        <taxon>50 kb inversion clade</taxon>
        <taxon>dalbergioids sensu lato</taxon>
        <taxon>Dalbergieae</taxon>
        <taxon>Pterocarpus clade</taxon>
        <taxon>Stylosanthes</taxon>
    </lineage>
</organism>
<evidence type="ECO:0000313" key="2">
    <source>
        <dbReference type="EMBL" id="MED6113794.1"/>
    </source>
</evidence>
<reference evidence="2 3" key="1">
    <citation type="journal article" date="2023" name="Plants (Basel)">
        <title>Bridging the Gap: Combining Genomics and Transcriptomics Approaches to Understand Stylosanthes scabra, an Orphan Legume from the Brazilian Caatinga.</title>
        <authorList>
            <person name="Ferreira-Neto J.R.C."/>
            <person name="da Silva M.D."/>
            <person name="Binneck E."/>
            <person name="de Melo N.F."/>
            <person name="da Silva R.H."/>
            <person name="de Melo A.L.T.M."/>
            <person name="Pandolfi V."/>
            <person name="Bustamante F.O."/>
            <person name="Brasileiro-Vidal A.C."/>
            <person name="Benko-Iseppon A.M."/>
        </authorList>
    </citation>
    <scope>NUCLEOTIDE SEQUENCE [LARGE SCALE GENOMIC DNA]</scope>
    <source>
        <tissue evidence="2">Leaves</tissue>
    </source>
</reference>
<evidence type="ECO:0000313" key="3">
    <source>
        <dbReference type="Proteomes" id="UP001341840"/>
    </source>
</evidence>
<feature type="region of interest" description="Disordered" evidence="1">
    <location>
        <begin position="17"/>
        <end position="44"/>
    </location>
</feature>
<feature type="compositionally biased region" description="Polar residues" evidence="1">
    <location>
        <begin position="35"/>
        <end position="44"/>
    </location>
</feature>
<protein>
    <submittedName>
        <fullName evidence="2">Uncharacterized protein</fullName>
    </submittedName>
</protein>
<keyword evidence="3" id="KW-1185">Reference proteome</keyword>
<feature type="compositionally biased region" description="Low complexity" evidence="1">
    <location>
        <begin position="21"/>
        <end position="34"/>
    </location>
</feature>
<evidence type="ECO:0000256" key="1">
    <source>
        <dbReference type="SAM" id="MobiDB-lite"/>
    </source>
</evidence>
<proteinExistence type="predicted"/>
<sequence>MRKICLRSEKEVVVMAEEKASNSSTSTDDSAATDKTQPSPSKVASIPLNVSASSWVPPNRLLVAGYLLSQLIVGYLYPQTHGYHLKLPLPVLGQNLGCHLTIHLKLSQHQGVKEVS</sequence>
<dbReference type="EMBL" id="JASCZI010000916">
    <property type="protein sequence ID" value="MED6113794.1"/>
    <property type="molecule type" value="Genomic_DNA"/>
</dbReference>